<dbReference type="GO" id="GO:0005047">
    <property type="term" value="F:signal recognition particle binding"/>
    <property type="evidence" value="ECO:0007669"/>
    <property type="project" value="TreeGrafter"/>
</dbReference>
<dbReference type="KEGG" id="uth:DKZ56_07140"/>
<keyword evidence="9" id="KW-0342">GTP-binding</keyword>
<dbReference type="Pfam" id="PF00448">
    <property type="entry name" value="SRP54"/>
    <property type="match status" value="1"/>
</dbReference>
<evidence type="ECO:0000259" key="14">
    <source>
        <dbReference type="SMART" id="SM00962"/>
    </source>
</evidence>
<accession>A0A4V1A313</accession>
<feature type="domain" description="SRP54-type proteins GTP-binding" evidence="14">
    <location>
        <begin position="179"/>
        <end position="370"/>
    </location>
</feature>
<keyword evidence="15" id="KW-0969">Cilium</keyword>
<comment type="similarity">
    <text evidence="2">Belongs to the GTP-binding SRP family.</text>
</comment>
<keyword evidence="7" id="KW-1005">Bacterial flagellum biogenesis</keyword>
<evidence type="ECO:0000256" key="9">
    <source>
        <dbReference type="ARBA" id="ARBA00023134"/>
    </source>
</evidence>
<dbReference type="CDD" id="cd17873">
    <property type="entry name" value="FlhF"/>
    <property type="match status" value="1"/>
</dbReference>
<keyword evidence="11" id="KW-1006">Bacterial flagellum protein export</keyword>
<dbReference type="EMBL" id="CP036528">
    <property type="protein sequence ID" value="QBK25650.1"/>
    <property type="molecule type" value="Genomic_DNA"/>
</dbReference>
<dbReference type="GO" id="GO:0044781">
    <property type="term" value="P:bacterial-type flagellum organization"/>
    <property type="evidence" value="ECO:0007669"/>
    <property type="project" value="UniProtKB-UniRule"/>
</dbReference>
<organism evidence="15 16">
    <name type="scientific">Ureibacillus thermophilus</name>
    <dbReference type="NCBI Taxonomy" id="367743"/>
    <lineage>
        <taxon>Bacteria</taxon>
        <taxon>Bacillati</taxon>
        <taxon>Bacillota</taxon>
        <taxon>Bacilli</taxon>
        <taxon>Bacillales</taxon>
        <taxon>Caryophanaceae</taxon>
        <taxon>Ureibacillus</taxon>
    </lineage>
</organism>
<evidence type="ECO:0000313" key="15">
    <source>
        <dbReference type="EMBL" id="QBK25650.1"/>
    </source>
</evidence>
<dbReference type="SMART" id="SM00962">
    <property type="entry name" value="SRP54"/>
    <property type="match status" value="1"/>
</dbReference>
<dbReference type="PANTHER" id="PTHR43134">
    <property type="entry name" value="SIGNAL RECOGNITION PARTICLE RECEPTOR SUBUNIT ALPHA"/>
    <property type="match status" value="1"/>
</dbReference>
<comment type="function">
    <text evidence="12">Necessary for flagellar biosynthesis. May be involved in translocation of the flagellum.</text>
</comment>
<evidence type="ECO:0000313" key="16">
    <source>
        <dbReference type="Proteomes" id="UP000291151"/>
    </source>
</evidence>
<keyword evidence="15" id="KW-0966">Cell projection</keyword>
<dbReference type="Gene3D" id="1.20.120.1380">
    <property type="entry name" value="Flagellar FlhF biosynthesis protein, N domain"/>
    <property type="match status" value="1"/>
</dbReference>
<dbReference type="GO" id="GO:0015031">
    <property type="term" value="P:protein transport"/>
    <property type="evidence" value="ECO:0007669"/>
    <property type="project" value="UniProtKB-KW"/>
</dbReference>
<evidence type="ECO:0000256" key="6">
    <source>
        <dbReference type="ARBA" id="ARBA00022741"/>
    </source>
</evidence>
<dbReference type="InterPro" id="IPR027417">
    <property type="entry name" value="P-loop_NTPase"/>
</dbReference>
<dbReference type="SUPFAM" id="SSF52540">
    <property type="entry name" value="P-loop containing nucleoside triphosphate hydrolases"/>
    <property type="match status" value="1"/>
</dbReference>
<evidence type="ECO:0000256" key="7">
    <source>
        <dbReference type="ARBA" id="ARBA00022795"/>
    </source>
</evidence>
<comment type="subcellular location">
    <subcellularLocation>
        <location evidence="1">Cell membrane</location>
        <topology evidence="1">Peripheral membrane protein</topology>
        <orientation evidence="1">Cytoplasmic side</orientation>
    </subcellularLocation>
</comment>
<evidence type="ECO:0000256" key="5">
    <source>
        <dbReference type="ARBA" id="ARBA00022475"/>
    </source>
</evidence>
<dbReference type="Proteomes" id="UP000291151">
    <property type="component" value="Chromosome"/>
</dbReference>
<evidence type="ECO:0000256" key="12">
    <source>
        <dbReference type="ARBA" id="ARBA00025337"/>
    </source>
</evidence>
<dbReference type="InterPro" id="IPR047040">
    <property type="entry name" value="FlhF__GTPase_dom"/>
</dbReference>
<evidence type="ECO:0000256" key="3">
    <source>
        <dbReference type="ARBA" id="ARBA00014919"/>
    </source>
</evidence>
<evidence type="ECO:0000256" key="11">
    <source>
        <dbReference type="ARBA" id="ARBA00023225"/>
    </source>
</evidence>
<dbReference type="InterPro" id="IPR000897">
    <property type="entry name" value="SRP54_GTPase_dom"/>
</dbReference>
<keyword evidence="6" id="KW-0547">Nucleotide-binding</keyword>
<evidence type="ECO:0000256" key="10">
    <source>
        <dbReference type="ARBA" id="ARBA00023136"/>
    </source>
</evidence>
<dbReference type="GO" id="GO:0003924">
    <property type="term" value="F:GTPase activity"/>
    <property type="evidence" value="ECO:0007669"/>
    <property type="project" value="UniProtKB-UniRule"/>
</dbReference>
<dbReference type="GO" id="GO:0005525">
    <property type="term" value="F:GTP binding"/>
    <property type="evidence" value="ECO:0007669"/>
    <property type="project" value="UniProtKB-UniRule"/>
</dbReference>
<keyword evidence="5" id="KW-1003">Cell membrane</keyword>
<dbReference type="RefSeq" id="WP_208652035.1">
    <property type="nucleotide sequence ID" value="NZ_CP036528.1"/>
</dbReference>
<dbReference type="PANTHER" id="PTHR43134:SF3">
    <property type="entry name" value="FLAGELLAR BIOSYNTHESIS PROTEIN FLHF"/>
    <property type="match status" value="1"/>
</dbReference>
<proteinExistence type="inferred from homology"/>
<dbReference type="FunFam" id="3.40.50.300:FF:000695">
    <property type="entry name" value="Flagellar biosynthesis regulator FlhF"/>
    <property type="match status" value="1"/>
</dbReference>
<dbReference type="Gene3D" id="3.40.50.300">
    <property type="entry name" value="P-loop containing nucleotide triphosphate hydrolases"/>
    <property type="match status" value="1"/>
</dbReference>
<dbReference type="NCBIfam" id="TIGR03499">
    <property type="entry name" value="FlhF"/>
    <property type="match status" value="1"/>
</dbReference>
<evidence type="ECO:0000256" key="8">
    <source>
        <dbReference type="ARBA" id="ARBA00022927"/>
    </source>
</evidence>
<keyword evidence="10" id="KW-0472">Membrane</keyword>
<dbReference type="GO" id="GO:0006614">
    <property type="term" value="P:SRP-dependent cotranslational protein targeting to membrane"/>
    <property type="evidence" value="ECO:0007669"/>
    <property type="project" value="UniProtKB-UniRule"/>
</dbReference>
<keyword evidence="8" id="KW-0653">Protein transport</keyword>
<gene>
    <name evidence="15" type="primary">flhF</name>
    <name evidence="15" type="ORF">DKZ56_07140</name>
</gene>
<dbReference type="InterPro" id="IPR020006">
    <property type="entry name" value="FlhF"/>
</dbReference>
<keyword evidence="15" id="KW-0282">Flagellum</keyword>
<reference evidence="15 16" key="1">
    <citation type="submission" date="2019-02" db="EMBL/GenBank/DDBJ databases">
        <title>Ureibacillus thermophilus.</title>
        <authorList>
            <person name="Sunny J.S."/>
            <person name="Natarajan A."/>
            <person name="Saleena L.M."/>
        </authorList>
    </citation>
    <scope>NUCLEOTIDE SEQUENCE [LARGE SCALE GENOMIC DNA]</scope>
    <source>
        <strain evidence="15 16">LM102</strain>
    </source>
</reference>
<dbReference type="GO" id="GO:0005886">
    <property type="term" value="C:plasma membrane"/>
    <property type="evidence" value="ECO:0007669"/>
    <property type="project" value="UniProtKB-SubCell"/>
</dbReference>
<evidence type="ECO:0000256" key="1">
    <source>
        <dbReference type="ARBA" id="ARBA00004413"/>
    </source>
</evidence>
<dbReference type="AlphaFoldDB" id="A0A4V1A313"/>
<evidence type="ECO:0000256" key="2">
    <source>
        <dbReference type="ARBA" id="ARBA00008531"/>
    </source>
</evidence>
<evidence type="ECO:0000256" key="4">
    <source>
        <dbReference type="ARBA" id="ARBA00022448"/>
    </source>
</evidence>
<sequence length="374" mass="42854">MKMKKYIAPSINEAMKQVRADLGEEAVIISSKVVVKKKFFGLIREKNFEVLAGIDEMEPPKFIIPEQKNFPPIVPAKDEHHNEGNVSELMEEISSLKEILNSLKQESIQSSLPDELKPFVDFLKHQELNNELITDICDELFAHLKTEKEISNQEMVQIAKNILHKKFFMLPMGGLSYEKKYVCVLGPTGVGKTTTIAKMAARSVLEKKKKIGFITTDTYRIAAIEQLKTYANLLQAPVEVVYNLNDYQVAIEKFAHLDLVFIDTAGRNYKEVKYVNDLKKLISLDDEVESYLVLSLTAKERDNETIIEQFSEFPIEKFIFTKVDETNSIGAMYNLMFKYNKGLAYYTTGQEVPEDIEEATLEKILDIFFQGEFK</sequence>
<evidence type="ECO:0000256" key="13">
    <source>
        <dbReference type="NCBIfam" id="TIGR03499"/>
    </source>
</evidence>
<keyword evidence="16" id="KW-1185">Reference proteome</keyword>
<name>A0A4V1A313_9BACL</name>
<keyword evidence="4" id="KW-0813">Transport</keyword>
<protein>
    <recommendedName>
        <fullName evidence="3 13">Flagellar biosynthesis protein FlhF</fullName>
    </recommendedName>
</protein>